<reference evidence="3" key="2">
    <citation type="journal article" date="2017" name="Nat. Plants">
        <title>The Aegilops tauschii genome reveals multiple impacts of transposons.</title>
        <authorList>
            <person name="Zhao G."/>
            <person name="Zou C."/>
            <person name="Li K."/>
            <person name="Wang K."/>
            <person name="Li T."/>
            <person name="Gao L."/>
            <person name="Zhang X."/>
            <person name="Wang H."/>
            <person name="Yang Z."/>
            <person name="Liu X."/>
            <person name="Jiang W."/>
            <person name="Mao L."/>
            <person name="Kong X."/>
            <person name="Jiao Y."/>
            <person name="Jia J."/>
        </authorList>
    </citation>
    <scope>NUCLEOTIDE SEQUENCE [LARGE SCALE GENOMIC DNA]</scope>
    <source>
        <strain evidence="3">cv. AL8/78</strain>
    </source>
</reference>
<dbReference type="Pfam" id="PF13966">
    <property type="entry name" value="zf-RVT"/>
    <property type="match status" value="1"/>
</dbReference>
<evidence type="ECO:0000313" key="2">
    <source>
        <dbReference type="EnsemblPlants" id="AET7Gv21303800.1"/>
    </source>
</evidence>
<reference evidence="2" key="3">
    <citation type="journal article" date="2017" name="Nature">
        <title>Genome sequence of the progenitor of the wheat D genome Aegilops tauschii.</title>
        <authorList>
            <person name="Luo M.C."/>
            <person name="Gu Y.Q."/>
            <person name="Puiu D."/>
            <person name="Wang H."/>
            <person name="Twardziok S.O."/>
            <person name="Deal K.R."/>
            <person name="Huo N."/>
            <person name="Zhu T."/>
            <person name="Wang L."/>
            <person name="Wang Y."/>
            <person name="McGuire P.E."/>
            <person name="Liu S."/>
            <person name="Long H."/>
            <person name="Ramasamy R.K."/>
            <person name="Rodriguez J.C."/>
            <person name="Van S.L."/>
            <person name="Yuan L."/>
            <person name="Wang Z."/>
            <person name="Xia Z."/>
            <person name="Xiao L."/>
            <person name="Anderson O.D."/>
            <person name="Ouyang S."/>
            <person name="Liang Y."/>
            <person name="Zimin A.V."/>
            <person name="Pertea G."/>
            <person name="Qi P."/>
            <person name="Bennetzen J.L."/>
            <person name="Dai X."/>
            <person name="Dawson M.W."/>
            <person name="Muller H.G."/>
            <person name="Kugler K."/>
            <person name="Rivarola-Duarte L."/>
            <person name="Spannagl M."/>
            <person name="Mayer K.F.X."/>
            <person name="Lu F.H."/>
            <person name="Bevan M.W."/>
            <person name="Leroy P."/>
            <person name="Li P."/>
            <person name="You F.M."/>
            <person name="Sun Q."/>
            <person name="Liu Z."/>
            <person name="Lyons E."/>
            <person name="Wicker T."/>
            <person name="Salzberg S.L."/>
            <person name="Devos K.M."/>
            <person name="Dvorak J."/>
        </authorList>
    </citation>
    <scope>NUCLEOTIDE SEQUENCE [LARGE SCALE GENOMIC DNA]</scope>
    <source>
        <strain evidence="2">cv. AL8/78</strain>
    </source>
</reference>
<dbReference type="InterPro" id="IPR026960">
    <property type="entry name" value="RVT-Znf"/>
</dbReference>
<keyword evidence="3" id="KW-1185">Reference proteome</keyword>
<feature type="domain" description="Reverse transcriptase zinc-binding" evidence="1">
    <location>
        <begin position="39"/>
        <end position="125"/>
    </location>
</feature>
<evidence type="ECO:0000259" key="1">
    <source>
        <dbReference type="Pfam" id="PF13966"/>
    </source>
</evidence>
<dbReference type="Gramene" id="AET7Gv21303800.1">
    <property type="protein sequence ID" value="AET7Gv21303800.1"/>
    <property type="gene ID" value="AET7Gv21303800"/>
</dbReference>
<reference evidence="3" key="1">
    <citation type="journal article" date="2014" name="Science">
        <title>Ancient hybridizations among the ancestral genomes of bread wheat.</title>
        <authorList>
            <consortium name="International Wheat Genome Sequencing Consortium,"/>
            <person name="Marcussen T."/>
            <person name="Sandve S.R."/>
            <person name="Heier L."/>
            <person name="Spannagl M."/>
            <person name="Pfeifer M."/>
            <person name="Jakobsen K.S."/>
            <person name="Wulff B.B."/>
            <person name="Steuernagel B."/>
            <person name="Mayer K.F."/>
            <person name="Olsen O.A."/>
        </authorList>
    </citation>
    <scope>NUCLEOTIDE SEQUENCE [LARGE SCALE GENOMIC DNA]</scope>
    <source>
        <strain evidence="3">cv. AL8/78</strain>
    </source>
</reference>
<dbReference type="AlphaFoldDB" id="A0A453T9P9"/>
<evidence type="ECO:0000313" key="3">
    <source>
        <dbReference type="Proteomes" id="UP000015105"/>
    </source>
</evidence>
<sequence>TPLSIQAYELFQQLSKIVQNTALTNAHDKWCYPWQNPEYSSIKMYHQLQEQEKAPPSFAKIWKCTAMLRYKIFIWLLLHDRVNVRNLLHRKKIILPNYKCELCNCSTEETTLHVFWDCPFALSCWDSGRSICGDSAILKNHPSIGGAQEGDWIHLPAAAWGC</sequence>
<organism evidence="2 3">
    <name type="scientific">Aegilops tauschii subsp. strangulata</name>
    <name type="common">Goatgrass</name>
    <dbReference type="NCBI Taxonomy" id="200361"/>
    <lineage>
        <taxon>Eukaryota</taxon>
        <taxon>Viridiplantae</taxon>
        <taxon>Streptophyta</taxon>
        <taxon>Embryophyta</taxon>
        <taxon>Tracheophyta</taxon>
        <taxon>Spermatophyta</taxon>
        <taxon>Magnoliopsida</taxon>
        <taxon>Liliopsida</taxon>
        <taxon>Poales</taxon>
        <taxon>Poaceae</taxon>
        <taxon>BOP clade</taxon>
        <taxon>Pooideae</taxon>
        <taxon>Triticodae</taxon>
        <taxon>Triticeae</taxon>
        <taxon>Triticinae</taxon>
        <taxon>Aegilops</taxon>
    </lineage>
</organism>
<reference evidence="2" key="5">
    <citation type="journal article" date="2021" name="G3 (Bethesda)">
        <title>Aegilops tauschii genome assembly Aet v5.0 features greater sequence contiguity and improved annotation.</title>
        <authorList>
            <person name="Wang L."/>
            <person name="Zhu T."/>
            <person name="Rodriguez J.C."/>
            <person name="Deal K.R."/>
            <person name="Dubcovsky J."/>
            <person name="McGuire P.E."/>
            <person name="Lux T."/>
            <person name="Spannagl M."/>
            <person name="Mayer K.F.X."/>
            <person name="Baldrich P."/>
            <person name="Meyers B.C."/>
            <person name="Huo N."/>
            <person name="Gu Y.Q."/>
            <person name="Zhou H."/>
            <person name="Devos K.M."/>
            <person name="Bennetzen J.L."/>
            <person name="Unver T."/>
            <person name="Budak H."/>
            <person name="Gulick P.J."/>
            <person name="Galiba G."/>
            <person name="Kalapos B."/>
            <person name="Nelson D.R."/>
            <person name="Li P."/>
            <person name="You F.M."/>
            <person name="Luo M.C."/>
            <person name="Dvorak J."/>
        </authorList>
    </citation>
    <scope>NUCLEOTIDE SEQUENCE [LARGE SCALE GENOMIC DNA]</scope>
    <source>
        <strain evidence="2">cv. AL8/78</strain>
    </source>
</reference>
<name>A0A453T9P9_AEGTS</name>
<proteinExistence type="predicted"/>
<protein>
    <recommendedName>
        <fullName evidence="1">Reverse transcriptase zinc-binding domain-containing protein</fullName>
    </recommendedName>
</protein>
<accession>A0A453T9P9</accession>
<dbReference type="Proteomes" id="UP000015105">
    <property type="component" value="Chromosome 7D"/>
</dbReference>
<reference evidence="2" key="4">
    <citation type="submission" date="2019-03" db="UniProtKB">
        <authorList>
            <consortium name="EnsemblPlants"/>
        </authorList>
    </citation>
    <scope>IDENTIFICATION</scope>
</reference>
<dbReference type="EnsemblPlants" id="AET7Gv21303800.1">
    <property type="protein sequence ID" value="AET7Gv21303800.1"/>
    <property type="gene ID" value="AET7Gv21303800"/>
</dbReference>